<reference evidence="4 5" key="1">
    <citation type="submission" date="2020-10" db="EMBL/GenBank/DDBJ databases">
        <title>Complete genome sequence of Paludibaculum fermentans P105T, a facultatively anaerobic acidobacterium capable of dissimilatory Fe(III) reduction.</title>
        <authorList>
            <person name="Dedysh S.N."/>
            <person name="Beletsky A.V."/>
            <person name="Kulichevskaya I.S."/>
            <person name="Mardanov A.V."/>
            <person name="Ravin N.V."/>
        </authorList>
    </citation>
    <scope>NUCLEOTIDE SEQUENCE [LARGE SCALE GENOMIC DNA]</scope>
    <source>
        <strain evidence="4 5">P105</strain>
    </source>
</reference>
<accession>A0A7S7NPL5</accession>
<evidence type="ECO:0000313" key="5">
    <source>
        <dbReference type="Proteomes" id="UP000593892"/>
    </source>
</evidence>
<keyword evidence="4" id="KW-0503">Monooxygenase</keyword>
<dbReference type="RefSeq" id="WP_194449121.1">
    <property type="nucleotide sequence ID" value="NZ_CP063849.1"/>
</dbReference>
<dbReference type="PRINTS" id="PR00420">
    <property type="entry name" value="RNGMNOXGNASE"/>
</dbReference>
<dbReference type="GO" id="GO:0004497">
    <property type="term" value="F:monooxygenase activity"/>
    <property type="evidence" value="ECO:0007669"/>
    <property type="project" value="UniProtKB-KW"/>
</dbReference>
<gene>
    <name evidence="4" type="ORF">IRI77_32625</name>
</gene>
<feature type="domain" description="FAD-binding" evidence="3">
    <location>
        <begin position="8"/>
        <end position="210"/>
    </location>
</feature>
<keyword evidence="2" id="KW-0520">NAD</keyword>
<proteinExistence type="predicted"/>
<dbReference type="Gene3D" id="3.30.70.2450">
    <property type="match status" value="1"/>
</dbReference>
<evidence type="ECO:0000259" key="3">
    <source>
        <dbReference type="Pfam" id="PF01494"/>
    </source>
</evidence>
<protein>
    <submittedName>
        <fullName evidence="4">FAD-dependent monooxygenase</fullName>
    </submittedName>
</protein>
<organism evidence="4 5">
    <name type="scientific">Paludibaculum fermentans</name>
    <dbReference type="NCBI Taxonomy" id="1473598"/>
    <lineage>
        <taxon>Bacteria</taxon>
        <taxon>Pseudomonadati</taxon>
        <taxon>Acidobacteriota</taxon>
        <taxon>Terriglobia</taxon>
        <taxon>Bryobacterales</taxon>
        <taxon>Bryobacteraceae</taxon>
        <taxon>Paludibaculum</taxon>
    </lineage>
</organism>
<dbReference type="PANTHER" id="PTHR43476:SF4">
    <property type="entry name" value="BLR0106 PROTEIN"/>
    <property type="match status" value="1"/>
</dbReference>
<name>A0A7S7NPL5_PALFE</name>
<dbReference type="PANTHER" id="PTHR43476">
    <property type="entry name" value="3-(3-HYDROXY-PHENYL)PROPIONATE/3-HYDROXYCINNAMIC ACID HYDROXYLASE"/>
    <property type="match status" value="1"/>
</dbReference>
<keyword evidence="5" id="KW-1185">Reference proteome</keyword>
<dbReference type="InterPro" id="IPR002938">
    <property type="entry name" value="FAD-bd"/>
</dbReference>
<dbReference type="SUPFAM" id="SSF51905">
    <property type="entry name" value="FAD/NAD(P)-binding domain"/>
    <property type="match status" value="1"/>
</dbReference>
<evidence type="ECO:0000256" key="1">
    <source>
        <dbReference type="ARBA" id="ARBA00023002"/>
    </source>
</evidence>
<sequence>MFAEGNPEVLVVGAGPVGLLAALDLAKQGISVEIVDSGVWACKHSYALALYPQTLHLLRELGVLDRVMGSAYAVRTLALYDRDGLHAKVRLGDPGDPLGCLAVVRQDVIEDMFEHALREAGAAVHWRHDISALQPAPNHVTATVDRLERESRGYVVAHNEWVVGRRWDIQVPFVIGADGYNSRVRRTLNIEYPEVAPAQYYGVFEFETDAKLGDEARVVFGDGTSDVLWPLPGGLCRWSFQLTDYHDTVAEEMKDRLLRSGFGYFPTERPKDRTEGSPNKYPAVLDEKHLTDLIAARAPWFQSSIGRIHWRTVVRFERRLAASFGQNRMWLAGDAAHLAGPVAIQSMNIGFFEAHELATAVAGILRGQGTLADLDACGDRWHSEWRRLHGLEAHLEPTPETDPWVAEHAADLPACLPGFGAESARLAAQLGLFSPPVLSKTAVP</sequence>
<dbReference type="Gene3D" id="3.50.50.60">
    <property type="entry name" value="FAD/NAD(P)-binding domain"/>
    <property type="match status" value="1"/>
</dbReference>
<dbReference type="AlphaFoldDB" id="A0A7S7NPL5"/>
<evidence type="ECO:0000256" key="2">
    <source>
        <dbReference type="ARBA" id="ARBA00023027"/>
    </source>
</evidence>
<feature type="domain" description="FAD-binding" evidence="3">
    <location>
        <begin position="306"/>
        <end position="376"/>
    </location>
</feature>
<evidence type="ECO:0000313" key="4">
    <source>
        <dbReference type="EMBL" id="QOY87452.1"/>
    </source>
</evidence>
<dbReference type="Pfam" id="PF01494">
    <property type="entry name" value="FAD_binding_3"/>
    <property type="match status" value="2"/>
</dbReference>
<dbReference type="InterPro" id="IPR050631">
    <property type="entry name" value="PheA/TfdB_FAD_monoxygenase"/>
</dbReference>
<dbReference type="GO" id="GO:0071949">
    <property type="term" value="F:FAD binding"/>
    <property type="evidence" value="ECO:0007669"/>
    <property type="project" value="InterPro"/>
</dbReference>
<keyword evidence="1" id="KW-0560">Oxidoreductase</keyword>
<dbReference type="Proteomes" id="UP000593892">
    <property type="component" value="Chromosome"/>
</dbReference>
<dbReference type="EMBL" id="CP063849">
    <property type="protein sequence ID" value="QOY87452.1"/>
    <property type="molecule type" value="Genomic_DNA"/>
</dbReference>
<dbReference type="InterPro" id="IPR036188">
    <property type="entry name" value="FAD/NAD-bd_sf"/>
</dbReference>
<dbReference type="KEGG" id="pfer:IRI77_32625"/>